<dbReference type="Pfam" id="PF07676">
    <property type="entry name" value="PD40"/>
    <property type="match status" value="1"/>
</dbReference>
<sequence length="449" mass="50389">MIFVSERDSLETLHIALRFNDNTEPKVRVFSMAEVFDTSTFGGVRMEDSGCIAGDYLIYVSTKEPAEQRRQPWTAIYRTNLKTGETDRLMPKGQADLSPAVSPSGKKIAVASFKGKDGNWNGEIEDRKTNIFGMGVDEPFKRKMVVRNGGWPTWGSDDIIFFHRKQPSTPPQWRSQLFTRDQISKMSTLKKTNIGGSKHIGYHRCKSKLKVPTSGDDVQRKFYELESLDRSVGLFRVSGVFPTFSIKTAPNLHSSTTSSRPFWNQNPAIDILYVCVGPSFSPDKELAISAIPVISKGEYGDGDGITRLTEGHWTDTHCQWSPNSDWIVFSSTHDKPIEAPTKDKELDRGYFEIYLVTANDPSVAVRVTGSGNDLAGHVNHPFFCPDEKSIVVTADLAAVSADPISLPLFLHSVNIFTVDIDPTDIKKNKDVKEFKRITHSRYERANNWQ</sequence>
<dbReference type="PANTHER" id="PTHR32161">
    <property type="entry name" value="DPP6 N-TERMINAL DOMAIN-LIKE PROTEIN"/>
    <property type="match status" value="1"/>
</dbReference>
<dbReference type="AlphaFoldDB" id="A0AA88E2D9"/>
<comment type="caution">
    <text evidence="1">The sequence shown here is derived from an EMBL/GenBank/DDBJ whole genome shotgun (WGS) entry which is preliminary data.</text>
</comment>
<dbReference type="InterPro" id="IPR011042">
    <property type="entry name" value="6-blade_b-propeller_TolB-like"/>
</dbReference>
<keyword evidence="2" id="KW-1185">Reference proteome</keyword>
<gene>
    <name evidence="1" type="ORF">TIFTF001_033617</name>
</gene>
<reference evidence="1" key="1">
    <citation type="submission" date="2023-07" db="EMBL/GenBank/DDBJ databases">
        <title>draft genome sequence of fig (Ficus carica).</title>
        <authorList>
            <person name="Takahashi T."/>
            <person name="Nishimura K."/>
        </authorList>
    </citation>
    <scope>NUCLEOTIDE SEQUENCE</scope>
</reference>
<dbReference type="PANTHER" id="PTHR32161:SF21">
    <property type="entry name" value="OS03G0314500 PROTEIN"/>
    <property type="match status" value="1"/>
</dbReference>
<accession>A0AA88E2D9</accession>
<evidence type="ECO:0000313" key="1">
    <source>
        <dbReference type="EMBL" id="GMN64546.1"/>
    </source>
</evidence>
<name>A0AA88E2D9_FICCA</name>
<dbReference type="InterPro" id="IPR011659">
    <property type="entry name" value="WD40"/>
</dbReference>
<dbReference type="SUPFAM" id="SSF82171">
    <property type="entry name" value="DPP6 N-terminal domain-like"/>
    <property type="match status" value="1"/>
</dbReference>
<evidence type="ECO:0000313" key="2">
    <source>
        <dbReference type="Proteomes" id="UP001187192"/>
    </source>
</evidence>
<organism evidence="1 2">
    <name type="scientific">Ficus carica</name>
    <name type="common">Common fig</name>
    <dbReference type="NCBI Taxonomy" id="3494"/>
    <lineage>
        <taxon>Eukaryota</taxon>
        <taxon>Viridiplantae</taxon>
        <taxon>Streptophyta</taxon>
        <taxon>Embryophyta</taxon>
        <taxon>Tracheophyta</taxon>
        <taxon>Spermatophyta</taxon>
        <taxon>Magnoliopsida</taxon>
        <taxon>eudicotyledons</taxon>
        <taxon>Gunneridae</taxon>
        <taxon>Pentapetalae</taxon>
        <taxon>rosids</taxon>
        <taxon>fabids</taxon>
        <taxon>Rosales</taxon>
        <taxon>Moraceae</taxon>
        <taxon>Ficeae</taxon>
        <taxon>Ficus</taxon>
    </lineage>
</organism>
<dbReference type="Proteomes" id="UP001187192">
    <property type="component" value="Unassembled WGS sequence"/>
</dbReference>
<proteinExistence type="predicted"/>
<protein>
    <submittedName>
        <fullName evidence="1">Uncharacterized protein</fullName>
    </submittedName>
</protein>
<dbReference type="Gene3D" id="2.120.10.30">
    <property type="entry name" value="TolB, C-terminal domain"/>
    <property type="match status" value="2"/>
</dbReference>
<dbReference type="EMBL" id="BTGU01000185">
    <property type="protein sequence ID" value="GMN64546.1"/>
    <property type="molecule type" value="Genomic_DNA"/>
</dbReference>